<keyword evidence="8" id="KW-1185">Reference proteome</keyword>
<dbReference type="OrthoDB" id="10261072at2759"/>
<dbReference type="GO" id="GO:0003723">
    <property type="term" value="F:RNA binding"/>
    <property type="evidence" value="ECO:0007669"/>
    <property type="project" value="UniProtKB-UniRule"/>
</dbReference>
<evidence type="ECO:0000313" key="7">
    <source>
        <dbReference type="EMBL" id="KAJ2755613.1"/>
    </source>
</evidence>
<dbReference type="PANTHER" id="PTHR15341">
    <property type="entry name" value="SUN-COR STEROID HORMONE RECEPTOR CO-REPRESSOR"/>
    <property type="match status" value="1"/>
</dbReference>
<sequence length="129" mass="14566">MSEQKLSKHIDQFTLAVDQVQRALEPILKQPLSEVLPKLSTIQRCELEALVAYSIDTLFWIFLKINGVPPKEHPVMKELQRVQRYIAKINSAKTTPSTGNDGRTMQLDKDAADRFIKSVISPSSSSSKR</sequence>
<evidence type="ECO:0000256" key="6">
    <source>
        <dbReference type="RuleBase" id="RU368003"/>
    </source>
</evidence>
<evidence type="ECO:0000256" key="2">
    <source>
        <dbReference type="ARBA" id="ARBA00009154"/>
    </source>
</evidence>
<dbReference type="InterPro" id="IPR011082">
    <property type="entry name" value="Exosome-assoc_fac/DNA_repair"/>
</dbReference>
<accession>A0A9W8H1Y4</accession>
<dbReference type="Pfam" id="PF04000">
    <property type="entry name" value="Sas10_Utp3"/>
    <property type="match status" value="1"/>
</dbReference>
<dbReference type="GO" id="GO:0000178">
    <property type="term" value="C:exosome (RNase complex)"/>
    <property type="evidence" value="ECO:0007669"/>
    <property type="project" value="TreeGrafter"/>
</dbReference>
<organism evidence="7 8">
    <name type="scientific">Coemansia pectinata</name>
    <dbReference type="NCBI Taxonomy" id="1052879"/>
    <lineage>
        <taxon>Eukaryota</taxon>
        <taxon>Fungi</taxon>
        <taxon>Fungi incertae sedis</taxon>
        <taxon>Zoopagomycota</taxon>
        <taxon>Kickxellomycotina</taxon>
        <taxon>Kickxellomycetes</taxon>
        <taxon>Kickxellales</taxon>
        <taxon>Kickxellaceae</taxon>
        <taxon>Coemansia</taxon>
    </lineage>
</organism>
<keyword evidence="3 6" id="KW-0698">rRNA processing</keyword>
<evidence type="ECO:0000256" key="3">
    <source>
        <dbReference type="ARBA" id="ARBA00022552"/>
    </source>
</evidence>
<dbReference type="EMBL" id="JANBUH010000055">
    <property type="protein sequence ID" value="KAJ2755613.1"/>
    <property type="molecule type" value="Genomic_DNA"/>
</dbReference>
<comment type="caution">
    <text evidence="7">The sequence shown here is derived from an EMBL/GenBank/DDBJ whole genome shotgun (WGS) entry which is preliminary data.</text>
</comment>
<dbReference type="GO" id="GO:0000460">
    <property type="term" value="P:maturation of 5.8S rRNA"/>
    <property type="evidence" value="ECO:0007669"/>
    <property type="project" value="TreeGrafter"/>
</dbReference>
<dbReference type="GO" id="GO:0010468">
    <property type="term" value="P:regulation of gene expression"/>
    <property type="evidence" value="ECO:0007669"/>
    <property type="project" value="TreeGrafter"/>
</dbReference>
<keyword evidence="4 6" id="KW-0694">RNA-binding</keyword>
<comment type="similarity">
    <text evidence="2 6">Belongs to the C1D family.</text>
</comment>
<evidence type="ECO:0000313" key="8">
    <source>
        <dbReference type="Proteomes" id="UP001140011"/>
    </source>
</evidence>
<dbReference type="InterPro" id="IPR007146">
    <property type="entry name" value="Sas10/Utp3/C1D"/>
</dbReference>
<reference evidence="7" key="1">
    <citation type="submission" date="2022-07" db="EMBL/GenBank/DDBJ databases">
        <title>Phylogenomic reconstructions and comparative analyses of Kickxellomycotina fungi.</title>
        <authorList>
            <person name="Reynolds N.K."/>
            <person name="Stajich J.E."/>
            <person name="Barry K."/>
            <person name="Grigoriev I.V."/>
            <person name="Crous P."/>
            <person name="Smith M.E."/>
        </authorList>
    </citation>
    <scope>NUCLEOTIDE SEQUENCE</scope>
    <source>
        <strain evidence="7">BCRC 34297</strain>
    </source>
</reference>
<protein>
    <recommendedName>
        <fullName evidence="6">Exosome complex protein</fullName>
    </recommendedName>
</protein>
<comment type="subcellular location">
    <subcellularLocation>
        <location evidence="1 6">Nucleus</location>
    </subcellularLocation>
</comment>
<dbReference type="GO" id="GO:0003677">
    <property type="term" value="F:DNA binding"/>
    <property type="evidence" value="ECO:0007669"/>
    <property type="project" value="TreeGrafter"/>
</dbReference>
<evidence type="ECO:0000256" key="5">
    <source>
        <dbReference type="ARBA" id="ARBA00023242"/>
    </source>
</evidence>
<name>A0A9W8H1Y4_9FUNG</name>
<comment type="function">
    <text evidence="6">Required for exosome-dependent processing of pre-rRNA and small nucleolar RNA (snRNA) precursors. Involved in processing of 35S pre-rRNA at the A0, A1 and A2 sites.</text>
</comment>
<evidence type="ECO:0000256" key="4">
    <source>
        <dbReference type="ARBA" id="ARBA00022884"/>
    </source>
</evidence>
<evidence type="ECO:0000256" key="1">
    <source>
        <dbReference type="ARBA" id="ARBA00004123"/>
    </source>
</evidence>
<dbReference type="PANTHER" id="PTHR15341:SF3">
    <property type="entry name" value="NUCLEAR NUCLEIC ACID-BINDING PROTEIN C1D"/>
    <property type="match status" value="1"/>
</dbReference>
<keyword evidence="5 6" id="KW-0539">Nucleus</keyword>
<proteinExistence type="inferred from homology"/>
<gene>
    <name evidence="7" type="ORF">GGI19_001502</name>
</gene>
<dbReference type="Proteomes" id="UP001140011">
    <property type="component" value="Unassembled WGS sequence"/>
</dbReference>
<dbReference type="AlphaFoldDB" id="A0A9W8H1Y4"/>
<dbReference type="GO" id="GO:0005730">
    <property type="term" value="C:nucleolus"/>
    <property type="evidence" value="ECO:0007669"/>
    <property type="project" value="TreeGrafter"/>
</dbReference>